<evidence type="ECO:0000313" key="8">
    <source>
        <dbReference type="Proteomes" id="UP000190625"/>
    </source>
</evidence>
<dbReference type="EMBL" id="FUWM01000003">
    <property type="protein sequence ID" value="SJZ30338.1"/>
    <property type="molecule type" value="Genomic_DNA"/>
</dbReference>
<dbReference type="PIRSF" id="PIRSF017617">
    <property type="entry name" value="Thr_aldolase"/>
    <property type="match status" value="1"/>
</dbReference>
<evidence type="ECO:0000259" key="6">
    <source>
        <dbReference type="Pfam" id="PF01212"/>
    </source>
</evidence>
<dbReference type="InterPro" id="IPR001597">
    <property type="entry name" value="ArAA_b-elim_lyase/Thr_aldolase"/>
</dbReference>
<evidence type="ECO:0000256" key="3">
    <source>
        <dbReference type="ARBA" id="ARBA00022898"/>
    </source>
</evidence>
<dbReference type="PANTHER" id="PTHR48097:SF9">
    <property type="entry name" value="L-THREONINE ALDOLASE"/>
    <property type="match status" value="1"/>
</dbReference>
<dbReference type="GO" id="GO:0005829">
    <property type="term" value="C:cytosol"/>
    <property type="evidence" value="ECO:0007669"/>
    <property type="project" value="TreeGrafter"/>
</dbReference>
<dbReference type="InterPro" id="IPR015421">
    <property type="entry name" value="PyrdxlP-dep_Trfase_major"/>
</dbReference>
<name>A0A1T4JJP3_9FIRM</name>
<feature type="domain" description="Aromatic amino acid beta-eliminating lyase/threonine aldolase" evidence="6">
    <location>
        <begin position="6"/>
        <end position="289"/>
    </location>
</feature>
<dbReference type="STRING" id="142842.SAMN02745118_00041"/>
<gene>
    <name evidence="7" type="ORF">SAMN02745118_00041</name>
</gene>
<dbReference type="NCBIfam" id="NF041359">
    <property type="entry name" value="GntG_guanitoxin"/>
    <property type="match status" value="1"/>
</dbReference>
<organism evidence="7 8">
    <name type="scientific">Selenihalanaerobacter shriftii</name>
    <dbReference type="NCBI Taxonomy" id="142842"/>
    <lineage>
        <taxon>Bacteria</taxon>
        <taxon>Bacillati</taxon>
        <taxon>Bacillota</taxon>
        <taxon>Clostridia</taxon>
        <taxon>Halanaerobiales</taxon>
        <taxon>Halobacteroidaceae</taxon>
        <taxon>Selenihalanaerobacter</taxon>
    </lineage>
</organism>
<sequence>MREILDLRSDTVTQQPQEMRDAMYKTEVGDDILRDDPTVIELENKAAELFGKEAGLLCTSGTMGNQVSVMTFTERGQEIIVGEGTHILNLEVNALSTLSQVYARTIPVENGYFDPKIIEENISTGDIQRAKTGLICLENTYNLNRGFLVTPKNIAEVREVADKYNLPIYMDGARIFNAAMALDIELKELAKDVDALMFCLSKGLSAPIGSVVVGSADFIKRARRFRQRIGGGMRQAGFIAAAGLYGLEEMLPQINKDNENANFLAKKLRKIDKVEVYPKVIATNIVVMDIEETGMDSELFLEKLEKKNIKVKHVAPTQFRLIAHYGIEKEDLKYVVDSIQEVIE</sequence>
<keyword evidence="3" id="KW-0663">Pyridoxal phosphate</keyword>
<reference evidence="8" key="1">
    <citation type="submission" date="2017-02" db="EMBL/GenBank/DDBJ databases">
        <authorList>
            <person name="Varghese N."/>
            <person name="Submissions S."/>
        </authorList>
    </citation>
    <scope>NUCLEOTIDE SEQUENCE [LARGE SCALE GENOMIC DNA]</scope>
    <source>
        <strain evidence="8">ATCC BAA-73</strain>
    </source>
</reference>
<dbReference type="Gene3D" id="3.90.1150.10">
    <property type="entry name" value="Aspartate Aminotransferase, domain 1"/>
    <property type="match status" value="1"/>
</dbReference>
<dbReference type="GO" id="GO:0006567">
    <property type="term" value="P:L-threonine catabolic process"/>
    <property type="evidence" value="ECO:0007669"/>
    <property type="project" value="TreeGrafter"/>
</dbReference>
<dbReference type="GO" id="GO:0006545">
    <property type="term" value="P:glycine biosynthetic process"/>
    <property type="evidence" value="ECO:0007669"/>
    <property type="project" value="TreeGrafter"/>
</dbReference>
<dbReference type="GO" id="GO:0008732">
    <property type="term" value="F:L-allo-threonine aldolase activity"/>
    <property type="evidence" value="ECO:0007669"/>
    <property type="project" value="TreeGrafter"/>
</dbReference>
<dbReference type="Proteomes" id="UP000190625">
    <property type="component" value="Unassembled WGS sequence"/>
</dbReference>
<dbReference type="CDD" id="cd06502">
    <property type="entry name" value="TA_like"/>
    <property type="match status" value="1"/>
</dbReference>
<dbReference type="Gene3D" id="3.40.640.10">
    <property type="entry name" value="Type I PLP-dependent aspartate aminotransferase-like (Major domain)"/>
    <property type="match status" value="1"/>
</dbReference>
<dbReference type="FunFam" id="3.40.640.10:FF:000030">
    <property type="entry name" value="Low-specificity L-threonine aldolase"/>
    <property type="match status" value="1"/>
</dbReference>
<dbReference type="OrthoDB" id="9774495at2"/>
<comment type="similarity">
    <text evidence="2">Belongs to the threonine aldolase family.</text>
</comment>
<dbReference type="AlphaFoldDB" id="A0A1T4JJP3"/>
<dbReference type="InterPro" id="IPR015424">
    <property type="entry name" value="PyrdxlP-dep_Trfase"/>
</dbReference>
<feature type="modified residue" description="N6-(pyridoxal phosphate)lysine" evidence="5">
    <location>
        <position position="202"/>
    </location>
</feature>
<comment type="cofactor">
    <cofactor evidence="1">
        <name>pyridoxal 5'-phosphate</name>
        <dbReference type="ChEBI" id="CHEBI:597326"/>
    </cofactor>
</comment>
<evidence type="ECO:0000256" key="1">
    <source>
        <dbReference type="ARBA" id="ARBA00001933"/>
    </source>
</evidence>
<dbReference type="PANTHER" id="PTHR48097">
    <property type="entry name" value="L-THREONINE ALDOLASE-RELATED"/>
    <property type="match status" value="1"/>
</dbReference>
<dbReference type="SUPFAM" id="SSF53383">
    <property type="entry name" value="PLP-dependent transferases"/>
    <property type="match status" value="1"/>
</dbReference>
<dbReference type="Pfam" id="PF01212">
    <property type="entry name" value="Beta_elim_lyase"/>
    <property type="match status" value="1"/>
</dbReference>
<evidence type="ECO:0000313" key="7">
    <source>
        <dbReference type="EMBL" id="SJZ30338.1"/>
    </source>
</evidence>
<evidence type="ECO:0000256" key="4">
    <source>
        <dbReference type="ARBA" id="ARBA00023239"/>
    </source>
</evidence>
<dbReference type="InterPro" id="IPR015422">
    <property type="entry name" value="PyrdxlP-dep_Trfase_small"/>
</dbReference>
<accession>A0A1T4JJP3</accession>
<protein>
    <submittedName>
        <fullName evidence="7">L-threonine aldolase</fullName>
    </submittedName>
</protein>
<keyword evidence="4" id="KW-0456">Lyase</keyword>
<keyword evidence="8" id="KW-1185">Reference proteome</keyword>
<evidence type="ECO:0000256" key="2">
    <source>
        <dbReference type="ARBA" id="ARBA00006966"/>
    </source>
</evidence>
<proteinExistence type="inferred from homology"/>
<dbReference type="RefSeq" id="WP_078808584.1">
    <property type="nucleotide sequence ID" value="NZ_FUWM01000003.1"/>
</dbReference>
<dbReference type="InterPro" id="IPR023603">
    <property type="entry name" value="Low_specificity_L-TA-like"/>
</dbReference>
<evidence type="ECO:0000256" key="5">
    <source>
        <dbReference type="PIRSR" id="PIRSR017617-1"/>
    </source>
</evidence>